<feature type="compositionally biased region" description="Basic and acidic residues" evidence="1">
    <location>
        <begin position="274"/>
        <end position="305"/>
    </location>
</feature>
<dbReference type="EMBL" id="HBGW01063352">
    <property type="protein sequence ID" value="CAD9608445.1"/>
    <property type="molecule type" value="Transcribed_RNA"/>
</dbReference>
<sequence>MVAAQEAARRRREAFMRKGDQILQELLQHPSQLHELKRISRIPDEAAVWFTIVHVGVANLTVKPDKGRYRVRVKHGAKAWSVQRETAEADAVPAVTPEGQGGSIADFNSTCLFIMTTGLQPVLRFRVQRQHKFRRSHIWQTVGWAEIPISKLAQAGRAVVEDHKVLIMKAKTQSRDCVLVGDQATLAESVGTLSLVWETRPFALGDLRAHGLGVGAVVERPMPGQDGLGYVHGIPVQRAPQASEVRSLTSYPSPSSSTPLSDGSPFNVPVVAHPSDDLRPTRHTNMRAELRLRRRADRERAHEDSNSGESLESDAGTPLSDDSDEAISGTSSDESYFSFAGCRARDFFRCKCR</sequence>
<dbReference type="AlphaFoldDB" id="A0A7S2LKC2"/>
<organism evidence="2">
    <name type="scientific">Zooxanthella nutricula</name>
    <dbReference type="NCBI Taxonomy" id="1333877"/>
    <lineage>
        <taxon>Eukaryota</taxon>
        <taxon>Sar</taxon>
        <taxon>Alveolata</taxon>
        <taxon>Dinophyceae</taxon>
        <taxon>Peridiniales</taxon>
        <taxon>Peridiniales incertae sedis</taxon>
        <taxon>Zooxanthella</taxon>
    </lineage>
</organism>
<evidence type="ECO:0000313" key="2">
    <source>
        <dbReference type="EMBL" id="CAD9608445.1"/>
    </source>
</evidence>
<gene>
    <name evidence="2" type="ORF">BRAN1462_LOCUS40393</name>
</gene>
<name>A0A7S2LKC2_9DINO</name>
<feature type="region of interest" description="Disordered" evidence="1">
    <location>
        <begin position="241"/>
        <end position="333"/>
    </location>
</feature>
<reference evidence="2" key="1">
    <citation type="submission" date="2021-01" db="EMBL/GenBank/DDBJ databases">
        <authorList>
            <person name="Corre E."/>
            <person name="Pelletier E."/>
            <person name="Niang G."/>
            <person name="Scheremetjew M."/>
            <person name="Finn R."/>
            <person name="Kale V."/>
            <person name="Holt S."/>
            <person name="Cochrane G."/>
            <person name="Meng A."/>
            <person name="Brown T."/>
            <person name="Cohen L."/>
        </authorList>
    </citation>
    <scope>NUCLEOTIDE SEQUENCE</scope>
    <source>
        <strain evidence="2">RCC3387</strain>
    </source>
</reference>
<evidence type="ECO:0000256" key="1">
    <source>
        <dbReference type="SAM" id="MobiDB-lite"/>
    </source>
</evidence>
<protein>
    <submittedName>
        <fullName evidence="2">Uncharacterized protein</fullName>
    </submittedName>
</protein>
<proteinExistence type="predicted"/>
<feature type="compositionally biased region" description="Low complexity" evidence="1">
    <location>
        <begin position="247"/>
        <end position="265"/>
    </location>
</feature>
<accession>A0A7S2LKC2</accession>